<dbReference type="InterPro" id="IPR036770">
    <property type="entry name" value="Ankyrin_rpt-contain_sf"/>
</dbReference>
<evidence type="ECO:0000256" key="5">
    <source>
        <dbReference type="ARBA" id="ARBA00022737"/>
    </source>
</evidence>
<evidence type="ECO:0000256" key="11">
    <source>
        <dbReference type="PROSITE-ProRule" id="PRU00023"/>
    </source>
</evidence>
<keyword evidence="8" id="KW-0406">Ion transport</keyword>
<feature type="transmembrane region" description="Helical" evidence="14">
    <location>
        <begin position="866"/>
        <end position="884"/>
    </location>
</feature>
<keyword evidence="12" id="KW-0175">Coiled coil</keyword>
<keyword evidence="6 14" id="KW-1133">Transmembrane helix</keyword>
<feature type="region of interest" description="Disordered" evidence="13">
    <location>
        <begin position="1"/>
        <end position="45"/>
    </location>
</feature>
<evidence type="ECO:0000259" key="15">
    <source>
        <dbReference type="Pfam" id="PF00520"/>
    </source>
</evidence>
<reference evidence="17" key="1">
    <citation type="submission" date="2020-01" db="EMBL/GenBank/DDBJ databases">
        <title>Draft genome sequence of the Termite Coptotermes fromosanus.</title>
        <authorList>
            <person name="Itakura S."/>
            <person name="Yosikawa Y."/>
            <person name="Umezawa K."/>
        </authorList>
    </citation>
    <scope>NUCLEOTIDE SEQUENCE [LARGE SCALE GENOMIC DNA]</scope>
</reference>
<feature type="repeat" description="ANK" evidence="11">
    <location>
        <begin position="140"/>
        <end position="164"/>
    </location>
</feature>
<feature type="repeat" description="ANK" evidence="11">
    <location>
        <begin position="105"/>
        <end position="126"/>
    </location>
</feature>
<dbReference type="AlphaFoldDB" id="A0A6L2PR19"/>
<dbReference type="InterPro" id="IPR005821">
    <property type="entry name" value="Ion_trans_dom"/>
</dbReference>
<evidence type="ECO:0000256" key="12">
    <source>
        <dbReference type="SAM" id="Coils"/>
    </source>
</evidence>
<dbReference type="SMART" id="SM00248">
    <property type="entry name" value="ANK"/>
    <property type="match status" value="9"/>
</dbReference>
<organism evidence="16 17">
    <name type="scientific">Coptotermes formosanus</name>
    <name type="common">Formosan subterranean termite</name>
    <dbReference type="NCBI Taxonomy" id="36987"/>
    <lineage>
        <taxon>Eukaryota</taxon>
        <taxon>Metazoa</taxon>
        <taxon>Ecdysozoa</taxon>
        <taxon>Arthropoda</taxon>
        <taxon>Hexapoda</taxon>
        <taxon>Insecta</taxon>
        <taxon>Pterygota</taxon>
        <taxon>Neoptera</taxon>
        <taxon>Polyneoptera</taxon>
        <taxon>Dictyoptera</taxon>
        <taxon>Blattodea</taxon>
        <taxon>Blattoidea</taxon>
        <taxon>Termitoidae</taxon>
        <taxon>Rhinotermitidae</taxon>
        <taxon>Coptotermes</taxon>
    </lineage>
</organism>
<dbReference type="Pfam" id="PF12796">
    <property type="entry name" value="Ank_2"/>
    <property type="match status" value="2"/>
</dbReference>
<dbReference type="Pfam" id="PF00520">
    <property type="entry name" value="Ion_trans"/>
    <property type="match status" value="1"/>
</dbReference>
<keyword evidence="17" id="KW-1185">Reference proteome</keyword>
<protein>
    <recommendedName>
        <fullName evidence="15">Ion transport domain-containing protein</fullName>
    </recommendedName>
</protein>
<dbReference type="PROSITE" id="PS50297">
    <property type="entry name" value="ANK_REP_REGION"/>
    <property type="match status" value="5"/>
</dbReference>
<dbReference type="InterPro" id="IPR002110">
    <property type="entry name" value="Ankyrin_rpt"/>
</dbReference>
<evidence type="ECO:0000256" key="10">
    <source>
        <dbReference type="ARBA" id="ARBA00023303"/>
    </source>
</evidence>
<evidence type="ECO:0000256" key="14">
    <source>
        <dbReference type="SAM" id="Phobius"/>
    </source>
</evidence>
<dbReference type="Gene3D" id="1.25.40.20">
    <property type="entry name" value="Ankyrin repeat-containing domain"/>
    <property type="match status" value="2"/>
</dbReference>
<keyword evidence="2" id="KW-0813">Transport</keyword>
<feature type="domain" description="Ion transport" evidence="15">
    <location>
        <begin position="773"/>
        <end position="959"/>
    </location>
</feature>
<gene>
    <name evidence="16" type="ORF">Cfor_01115</name>
</gene>
<dbReference type="OrthoDB" id="2157354at2759"/>
<evidence type="ECO:0000256" key="2">
    <source>
        <dbReference type="ARBA" id="ARBA00022448"/>
    </source>
</evidence>
<evidence type="ECO:0000313" key="17">
    <source>
        <dbReference type="Proteomes" id="UP000502823"/>
    </source>
</evidence>
<keyword evidence="5" id="KW-0677">Repeat</keyword>
<feature type="transmembrane region" description="Helical" evidence="14">
    <location>
        <begin position="830"/>
        <end position="854"/>
    </location>
</feature>
<keyword evidence="10" id="KW-0407">Ion channel</keyword>
<evidence type="ECO:0000256" key="13">
    <source>
        <dbReference type="SAM" id="MobiDB-lite"/>
    </source>
</evidence>
<dbReference type="PANTHER" id="PTHR47143">
    <property type="entry name" value="TRANSIENT RECEPTOR POTENTIAL CATION CHANNEL PROTEIN PAINLESS"/>
    <property type="match status" value="1"/>
</dbReference>
<dbReference type="EMBL" id="BLKM01000518">
    <property type="protein sequence ID" value="GFG35013.1"/>
    <property type="molecule type" value="Genomic_DNA"/>
</dbReference>
<keyword evidence="3" id="KW-0716">Sensory transduction</keyword>
<sequence>MVPPSKSTTVYINDPPQSEQGDNSIKRISHPSVSSRKKNDGSCTPERVPLSLFLQDSLSWPSDAVSSEASFGRTLLHIAATGGDLETVKALLMNPKTDVNAVDSDGWTSLHMAVKGGHLKVVQTLIPDQRINVNAGGGYVGCTPLHLAAMGGDHEVLKLLLLHGKINVNAMDKNGSTAFHILTKESCKHHGFEKKYVQCIKSLMEKVDLKVNKPDMYGHTALSHAVKNGCKATIRTILQHDGKHCLNLETSGADEMKTVRERILSLYPEFKTILPPPLLEDLNSPNPQTRLLSAIQHDCLDTFRDALKKTPVNIDYWYDEPYYCTCLEMACTLKGRDKFARLLIEAGANVNTVNPFSDVPLLHMVAKSGNLEQLNVLLSTDRIDLNIKDCCQRTALHCLARLNVSRQEEVQVLQQSLVLILECDCSVCRMIDLDATDEWGNTALHVAARHGNSEMVDTLLRNGADINAMDGCGETALHIAGRDGNQDTVVMLMKHGADLMFTKFRQPPLSQIDRFTLRKFFDECLETNHKTPHNQDFRLTFNYNFLAPNNSNRSKKETAEMPLLLYMSHDRRLRHMLKHPVITSFLYLKWNYARAFFYINLLFYVIFLCFLTTHIILTDYSNGKNCDDTVSKKEGDQLSSVVHDPSRYNDVSVENCTTIPWCRSKTIHFHPKKGKENVNPENETMNFENITIKRSISLEGNTATSNGTFTVENSKSNTSVQLTYNEGGTRMNSQSEKATLQGNLFNPETNETATQSKKIEETTFELGIRMGLTVMVAMFAMRELTQFLSVTKQYLRRPNTFLRVSIIILAVILCVQQFDKRTKHHCASIAVLLAWFEFLLRIGCIPDCSILMQMLQTVSLTFVKFMSFYSPLIIAFSLCVFTMFRRSSSQLFYQNVWVTVMKSVLMMNGEYEASNMEFDLLPVTSHVILVIFILLIGVILLNLLSGLAVSDTQAIKNDAETLSLIARVRLISSIETLVCAAAHSKWIFPRFITIITPNLCSVFKSYPDKQVHVFPNRTRGNIYSDANEPRMNTAMSRDIINAAVKQISKRNGLTSKGNDNVQGTLLRALGNENSSLVSRTVKDLCEQQEMLTTQVGALKEMYEYKLTTVEQDVRNAMAEVVSEVRVKYNLLNENQEKMWNEVVEKRMEIREVLGQNQSRVQEDLVKQSDHLLQLERKFSQLEETMKHTKDTVDQIFSFILLQQRNT</sequence>
<dbReference type="Pfam" id="PF00023">
    <property type="entry name" value="Ank"/>
    <property type="match status" value="1"/>
</dbReference>
<feature type="transmembrane region" description="Helical" evidence="14">
    <location>
        <begin position="801"/>
        <end position="818"/>
    </location>
</feature>
<keyword evidence="4 14" id="KW-0812">Transmembrane</keyword>
<feature type="coiled-coil region" evidence="12">
    <location>
        <begin position="1164"/>
        <end position="1191"/>
    </location>
</feature>
<name>A0A6L2PR19_COPFO</name>
<comment type="subcellular location">
    <subcellularLocation>
        <location evidence="1">Membrane</location>
        <topology evidence="1">Multi-pass membrane protein</topology>
    </subcellularLocation>
</comment>
<feature type="repeat" description="ANK" evidence="11">
    <location>
        <begin position="439"/>
        <end position="471"/>
    </location>
</feature>
<dbReference type="PANTHER" id="PTHR47143:SF4">
    <property type="entry name" value="TRANSIENT RECEPTOR POTENTIAL CATION CHANNEL PROTEIN PAINLESS"/>
    <property type="match status" value="1"/>
</dbReference>
<evidence type="ECO:0000256" key="1">
    <source>
        <dbReference type="ARBA" id="ARBA00004141"/>
    </source>
</evidence>
<feature type="compositionally biased region" description="Polar residues" evidence="13">
    <location>
        <begin position="1"/>
        <end position="23"/>
    </location>
</feature>
<dbReference type="GO" id="GO:0005216">
    <property type="term" value="F:monoatomic ion channel activity"/>
    <property type="evidence" value="ECO:0007669"/>
    <property type="project" value="InterPro"/>
</dbReference>
<dbReference type="PRINTS" id="PR01415">
    <property type="entry name" value="ANKYRIN"/>
</dbReference>
<feature type="transmembrane region" description="Helical" evidence="14">
    <location>
        <begin position="595"/>
        <end position="617"/>
    </location>
</feature>
<keyword evidence="9 14" id="KW-0472">Membrane</keyword>
<evidence type="ECO:0000256" key="6">
    <source>
        <dbReference type="ARBA" id="ARBA00022989"/>
    </source>
</evidence>
<evidence type="ECO:0000313" key="16">
    <source>
        <dbReference type="EMBL" id="GFG35013.1"/>
    </source>
</evidence>
<dbReference type="InParanoid" id="A0A6L2PR19"/>
<dbReference type="InterPro" id="IPR052076">
    <property type="entry name" value="TRP_cation_channel"/>
</dbReference>
<evidence type="ECO:0000256" key="4">
    <source>
        <dbReference type="ARBA" id="ARBA00022692"/>
    </source>
</evidence>
<feature type="repeat" description="ANK" evidence="11">
    <location>
        <begin position="71"/>
        <end position="104"/>
    </location>
</feature>
<feature type="transmembrane region" description="Helical" evidence="14">
    <location>
        <begin position="927"/>
        <end position="949"/>
    </location>
</feature>
<evidence type="ECO:0000256" key="7">
    <source>
        <dbReference type="ARBA" id="ARBA00023043"/>
    </source>
</evidence>
<evidence type="ECO:0000256" key="9">
    <source>
        <dbReference type="ARBA" id="ARBA00023136"/>
    </source>
</evidence>
<evidence type="ECO:0000256" key="8">
    <source>
        <dbReference type="ARBA" id="ARBA00023065"/>
    </source>
</evidence>
<accession>A0A6L2PR19</accession>
<feature type="repeat" description="ANK" evidence="11">
    <location>
        <begin position="472"/>
        <end position="499"/>
    </location>
</feature>
<comment type="caution">
    <text evidence="16">The sequence shown here is derived from an EMBL/GenBank/DDBJ whole genome shotgun (WGS) entry which is preliminary data.</text>
</comment>
<evidence type="ECO:0000256" key="3">
    <source>
        <dbReference type="ARBA" id="ARBA00022606"/>
    </source>
</evidence>
<dbReference type="Proteomes" id="UP000502823">
    <property type="component" value="Unassembled WGS sequence"/>
</dbReference>
<proteinExistence type="predicted"/>
<dbReference type="SUPFAM" id="SSF48403">
    <property type="entry name" value="Ankyrin repeat"/>
    <property type="match status" value="1"/>
</dbReference>
<dbReference type="GO" id="GO:0034703">
    <property type="term" value="C:cation channel complex"/>
    <property type="evidence" value="ECO:0007669"/>
    <property type="project" value="UniProtKB-ARBA"/>
</dbReference>
<dbReference type="PROSITE" id="PS50088">
    <property type="entry name" value="ANK_REPEAT"/>
    <property type="match status" value="5"/>
</dbReference>
<keyword evidence="7 11" id="KW-0040">ANK repeat</keyword>